<feature type="compositionally biased region" description="Low complexity" evidence="5">
    <location>
        <begin position="95"/>
        <end position="104"/>
    </location>
</feature>
<keyword evidence="6" id="KW-0732">Signal</keyword>
<evidence type="ECO:0000256" key="4">
    <source>
        <dbReference type="ARBA" id="ARBA00023242"/>
    </source>
</evidence>
<evidence type="ECO:0000313" key="9">
    <source>
        <dbReference type="Proteomes" id="UP000314982"/>
    </source>
</evidence>
<dbReference type="AlphaFoldDB" id="A0A4W5P536"/>
<dbReference type="STRING" id="62062.ENSHHUP00000056169"/>
<evidence type="ECO:0000256" key="2">
    <source>
        <dbReference type="ARBA" id="ARBA00023015"/>
    </source>
</evidence>
<evidence type="ECO:0000259" key="7">
    <source>
        <dbReference type="PROSITE" id="PS51293"/>
    </source>
</evidence>
<dbReference type="SUPFAM" id="SSF46689">
    <property type="entry name" value="Homeodomain-like"/>
    <property type="match status" value="1"/>
</dbReference>
<evidence type="ECO:0000256" key="1">
    <source>
        <dbReference type="ARBA" id="ARBA00004123"/>
    </source>
</evidence>
<keyword evidence="2" id="KW-0805">Transcription regulation</keyword>
<evidence type="ECO:0000313" key="8">
    <source>
        <dbReference type="Ensembl" id="ENSHHUP00000056169.1"/>
    </source>
</evidence>
<dbReference type="PANTHER" id="PTHR13859">
    <property type="entry name" value="ATROPHIN-RELATED"/>
    <property type="match status" value="1"/>
</dbReference>
<dbReference type="GO" id="GO:0005634">
    <property type="term" value="C:nucleus"/>
    <property type="evidence" value="ECO:0007669"/>
    <property type="project" value="UniProtKB-SubCell"/>
</dbReference>
<organism evidence="8 9">
    <name type="scientific">Hucho hucho</name>
    <name type="common">huchen</name>
    <dbReference type="NCBI Taxonomy" id="62062"/>
    <lineage>
        <taxon>Eukaryota</taxon>
        <taxon>Metazoa</taxon>
        <taxon>Chordata</taxon>
        <taxon>Craniata</taxon>
        <taxon>Vertebrata</taxon>
        <taxon>Euteleostomi</taxon>
        <taxon>Actinopterygii</taxon>
        <taxon>Neopterygii</taxon>
        <taxon>Teleostei</taxon>
        <taxon>Protacanthopterygii</taxon>
        <taxon>Salmoniformes</taxon>
        <taxon>Salmonidae</taxon>
        <taxon>Salmoninae</taxon>
        <taxon>Hucho</taxon>
    </lineage>
</organism>
<keyword evidence="3" id="KW-0804">Transcription</keyword>
<name>A0A4W5P536_9TELE</name>
<dbReference type="GO" id="GO:0003714">
    <property type="term" value="F:transcription corepressor activity"/>
    <property type="evidence" value="ECO:0007669"/>
    <property type="project" value="TreeGrafter"/>
</dbReference>
<dbReference type="PROSITE" id="PS51293">
    <property type="entry name" value="SANT"/>
    <property type="match status" value="1"/>
</dbReference>
<feature type="signal peptide" evidence="6">
    <location>
        <begin position="1"/>
        <end position="23"/>
    </location>
</feature>
<feature type="chain" id="PRO_5021252093" description="SANT domain-containing protein" evidence="6">
    <location>
        <begin position="24"/>
        <end position="153"/>
    </location>
</feature>
<feature type="region of interest" description="Disordered" evidence="5">
    <location>
        <begin position="81"/>
        <end position="109"/>
    </location>
</feature>
<reference evidence="9" key="1">
    <citation type="submission" date="2018-06" db="EMBL/GenBank/DDBJ databases">
        <title>Genome assembly of Danube salmon.</title>
        <authorList>
            <person name="Macqueen D.J."/>
            <person name="Gundappa M.K."/>
        </authorList>
    </citation>
    <scope>NUCLEOTIDE SEQUENCE [LARGE SCALE GENOMIC DNA]</scope>
</reference>
<dbReference type="InterPro" id="IPR009057">
    <property type="entry name" value="Homeodomain-like_sf"/>
</dbReference>
<feature type="domain" description="SANT" evidence="7">
    <location>
        <begin position="20"/>
        <end position="59"/>
    </location>
</feature>
<dbReference type="Gene3D" id="1.10.10.60">
    <property type="entry name" value="Homeodomain-like"/>
    <property type="match status" value="1"/>
</dbReference>
<accession>A0A4W5P536</accession>
<dbReference type="Ensembl" id="ENSHHUT00000058106.1">
    <property type="protein sequence ID" value="ENSHHUP00000056169.1"/>
    <property type="gene ID" value="ENSHHUG00000033536.1"/>
</dbReference>
<evidence type="ECO:0000256" key="3">
    <source>
        <dbReference type="ARBA" id="ARBA00023163"/>
    </source>
</evidence>
<comment type="subcellular location">
    <subcellularLocation>
        <location evidence="1">Nucleus</location>
    </subcellularLocation>
</comment>
<reference evidence="8" key="3">
    <citation type="submission" date="2025-09" db="UniProtKB">
        <authorList>
            <consortium name="Ensembl"/>
        </authorList>
    </citation>
    <scope>IDENTIFICATION</scope>
</reference>
<dbReference type="FunFam" id="1.10.10.60:FF:000052">
    <property type="entry name" value="Arginine-glutamic acid dipeptide (RE) repeats"/>
    <property type="match status" value="1"/>
</dbReference>
<dbReference type="PANTHER" id="PTHR13859:SF12">
    <property type="entry name" value="ARGININE-GLUTAMIC ACID DIPEPTIDE REPEATS PROTEIN"/>
    <property type="match status" value="1"/>
</dbReference>
<dbReference type="Proteomes" id="UP000314982">
    <property type="component" value="Unassembled WGS sequence"/>
</dbReference>
<evidence type="ECO:0000256" key="5">
    <source>
        <dbReference type="SAM" id="MobiDB-lite"/>
    </source>
</evidence>
<keyword evidence="4" id="KW-0539">Nucleus</keyword>
<dbReference type="GeneTree" id="ENSGT00940000153615"/>
<dbReference type="InterPro" id="IPR017884">
    <property type="entry name" value="SANT_dom"/>
</dbReference>
<proteinExistence type="predicted"/>
<protein>
    <recommendedName>
        <fullName evidence="7">SANT domain-containing protein</fullName>
    </recommendedName>
</protein>
<keyword evidence="9" id="KW-1185">Reference proteome</keyword>
<evidence type="ECO:0000256" key="6">
    <source>
        <dbReference type="SAM" id="SignalP"/>
    </source>
</evidence>
<sequence length="153" mass="18022">MVADVLSSLFLFFLVFQKRFIKGLRQYGKNFFKIRKELLPNKETGELITFYYYWKKTPEAASSRAHRRHRRQPVFRRIKTRTASTPVNIPSRPPSSEFLDLSSASEDDFDSEDSEQELKGYACRHCFTTSKYHHLCVIDTHNTHTHTHHSDLV</sequence>
<reference evidence="8" key="2">
    <citation type="submission" date="2025-08" db="UniProtKB">
        <authorList>
            <consortium name="Ensembl"/>
        </authorList>
    </citation>
    <scope>IDENTIFICATION</scope>
</reference>